<dbReference type="OrthoDB" id="167718at2759"/>
<dbReference type="Pfam" id="PF00076">
    <property type="entry name" value="RRM_1"/>
    <property type="match status" value="1"/>
</dbReference>
<dbReference type="InParanoid" id="A0A1Z5JBG5"/>
<dbReference type="InterPro" id="IPR000504">
    <property type="entry name" value="RRM_dom"/>
</dbReference>
<comment type="caution">
    <text evidence="6">The sequence shown here is derived from an EMBL/GenBank/DDBJ whole genome shotgun (WGS) entry which is preliminary data.</text>
</comment>
<sequence length="291" mass="32809">MTERKKRKLKELDSTIDDEEDAELLAAAAAWADQAGPTTPDRSSTRPNKLSLHITQIPYECTELDIRSHFAAKGCAVCSVRMVYDEAGGKGRQFRGVAFCDVADEQSYELALKEIHRSRLLGRKINVRPTKTREELSNIVERTKEIVTERKKLALAAMNSGEKMPEELTASSSKKRKKNDKKSAAIDDKNISSKNDGKKKAPSTKPDDNDGDGEGNRLEKKVEKKKLKLKSEKTMSLSKRGANKGKSKHSDTEKTTQKQRRESKEAKEKPKLTKKQRNRRAAILAQQRFKK</sequence>
<evidence type="ECO:0000313" key="6">
    <source>
        <dbReference type="EMBL" id="GAX11343.1"/>
    </source>
</evidence>
<dbReference type="EMBL" id="BDSP01000041">
    <property type="protein sequence ID" value="GAX11343.1"/>
    <property type="molecule type" value="Genomic_DNA"/>
</dbReference>
<gene>
    <name evidence="6" type="ORF">FisN_22Lh012</name>
</gene>
<dbReference type="InterPro" id="IPR035979">
    <property type="entry name" value="RBD_domain_sf"/>
</dbReference>
<reference evidence="6 7" key="1">
    <citation type="journal article" date="2015" name="Plant Cell">
        <title>Oil accumulation by the oleaginous diatom Fistulifera solaris as revealed by the genome and transcriptome.</title>
        <authorList>
            <person name="Tanaka T."/>
            <person name="Maeda Y."/>
            <person name="Veluchamy A."/>
            <person name="Tanaka M."/>
            <person name="Abida H."/>
            <person name="Marechal E."/>
            <person name="Bowler C."/>
            <person name="Muto M."/>
            <person name="Sunaga Y."/>
            <person name="Tanaka M."/>
            <person name="Yoshino T."/>
            <person name="Taniguchi T."/>
            <person name="Fukuda Y."/>
            <person name="Nemoto M."/>
            <person name="Matsumoto M."/>
            <person name="Wong P.S."/>
            <person name="Aburatani S."/>
            <person name="Fujibuchi W."/>
        </authorList>
    </citation>
    <scope>NUCLEOTIDE SEQUENCE [LARGE SCALE GENOMIC DNA]</scope>
    <source>
        <strain evidence="6 7">JPCC DA0580</strain>
    </source>
</reference>
<evidence type="ECO:0000256" key="3">
    <source>
        <dbReference type="PROSITE-ProRule" id="PRU00176"/>
    </source>
</evidence>
<proteinExistence type="predicted"/>
<dbReference type="Proteomes" id="UP000198406">
    <property type="component" value="Unassembled WGS sequence"/>
</dbReference>
<name>A0A1Z5JBG5_FISSO</name>
<dbReference type="SMART" id="SM00360">
    <property type="entry name" value="RRM"/>
    <property type="match status" value="1"/>
</dbReference>
<protein>
    <recommendedName>
        <fullName evidence="5">RRM domain-containing protein</fullName>
    </recommendedName>
</protein>
<keyword evidence="7" id="KW-1185">Reference proteome</keyword>
<evidence type="ECO:0000313" key="7">
    <source>
        <dbReference type="Proteomes" id="UP000198406"/>
    </source>
</evidence>
<evidence type="ECO:0000256" key="4">
    <source>
        <dbReference type="SAM" id="MobiDB-lite"/>
    </source>
</evidence>
<dbReference type="SUPFAM" id="SSF54928">
    <property type="entry name" value="RNA-binding domain, RBD"/>
    <property type="match status" value="1"/>
</dbReference>
<evidence type="ECO:0000259" key="5">
    <source>
        <dbReference type="PROSITE" id="PS50102"/>
    </source>
</evidence>
<dbReference type="PROSITE" id="PS50102">
    <property type="entry name" value="RRM"/>
    <property type="match status" value="1"/>
</dbReference>
<organism evidence="6 7">
    <name type="scientific">Fistulifera solaris</name>
    <name type="common">Oleaginous diatom</name>
    <dbReference type="NCBI Taxonomy" id="1519565"/>
    <lineage>
        <taxon>Eukaryota</taxon>
        <taxon>Sar</taxon>
        <taxon>Stramenopiles</taxon>
        <taxon>Ochrophyta</taxon>
        <taxon>Bacillariophyta</taxon>
        <taxon>Bacillariophyceae</taxon>
        <taxon>Bacillariophycidae</taxon>
        <taxon>Naviculales</taxon>
        <taxon>Naviculaceae</taxon>
        <taxon>Fistulifera</taxon>
    </lineage>
</organism>
<evidence type="ECO:0000256" key="1">
    <source>
        <dbReference type="ARBA" id="ARBA00022737"/>
    </source>
</evidence>
<keyword evidence="1" id="KW-0677">Repeat</keyword>
<dbReference type="InterPro" id="IPR012677">
    <property type="entry name" value="Nucleotide-bd_a/b_plait_sf"/>
</dbReference>
<accession>A0A1Z5JBG5</accession>
<evidence type="ECO:0000256" key="2">
    <source>
        <dbReference type="ARBA" id="ARBA00022884"/>
    </source>
</evidence>
<dbReference type="GO" id="GO:0003723">
    <property type="term" value="F:RNA binding"/>
    <property type="evidence" value="ECO:0007669"/>
    <property type="project" value="UniProtKB-UniRule"/>
</dbReference>
<keyword evidence="2 3" id="KW-0694">RNA-binding</keyword>
<dbReference type="PANTHER" id="PTHR23236:SF119">
    <property type="entry name" value="NUCLEAR RNA-BINDING PROTEIN SART-3"/>
    <property type="match status" value="1"/>
</dbReference>
<dbReference type="PANTHER" id="PTHR23236">
    <property type="entry name" value="EUKARYOTIC TRANSLATION INITIATION FACTOR 4B/4H"/>
    <property type="match status" value="1"/>
</dbReference>
<feature type="region of interest" description="Disordered" evidence="4">
    <location>
        <begin position="156"/>
        <end position="291"/>
    </location>
</feature>
<dbReference type="Gene3D" id="3.30.70.330">
    <property type="match status" value="1"/>
</dbReference>
<feature type="compositionally biased region" description="Basic and acidic residues" evidence="4">
    <location>
        <begin position="181"/>
        <end position="199"/>
    </location>
</feature>
<feature type="domain" description="RRM" evidence="5">
    <location>
        <begin position="50"/>
        <end position="132"/>
    </location>
</feature>
<feature type="compositionally biased region" description="Basic and acidic residues" evidence="4">
    <location>
        <begin position="248"/>
        <end position="271"/>
    </location>
</feature>
<dbReference type="AlphaFoldDB" id="A0A1Z5JBG5"/>